<dbReference type="SMART" id="SM00710">
    <property type="entry name" value="PbH1"/>
    <property type="match status" value="8"/>
</dbReference>
<dbReference type="Pfam" id="PF13229">
    <property type="entry name" value="Beta_helix"/>
    <property type="match status" value="1"/>
</dbReference>
<dbReference type="InterPro" id="IPR006626">
    <property type="entry name" value="PbH1"/>
</dbReference>
<dbReference type="AlphaFoldDB" id="A0A7Y2EAS2"/>
<gene>
    <name evidence="4" type="ORF">HKN21_16550</name>
</gene>
<comment type="caution">
    <text evidence="4">The sequence shown here is derived from an EMBL/GenBank/DDBJ whole genome shotgun (WGS) entry which is preliminary data.</text>
</comment>
<dbReference type="Gene3D" id="2.60.40.4070">
    <property type="match status" value="1"/>
</dbReference>
<evidence type="ECO:0000259" key="3">
    <source>
        <dbReference type="Pfam" id="PF13860"/>
    </source>
</evidence>
<dbReference type="Gene3D" id="2.160.20.10">
    <property type="entry name" value="Single-stranded right-handed beta-helix, Pectin lyase-like"/>
    <property type="match status" value="2"/>
</dbReference>
<evidence type="ECO:0000256" key="1">
    <source>
        <dbReference type="SAM" id="SignalP"/>
    </source>
</evidence>
<feature type="signal peptide" evidence="1">
    <location>
        <begin position="1"/>
        <end position="35"/>
    </location>
</feature>
<sequence>MSPKSTIFNQLGRCLAAILVCAAFCVSFTMPSAGATFTVTTLSDFGPGSLRDAMDQANINSGADDIVFAVDGTIFVTFDLPTLFDDQTRILGETGPSVCGATPKVMLRNAGATAGIRIFGADFCEIRGLHISDFPTGIEIAGGAFGCILGDTGPCEDNLIANNGVGLRITDPGSDYTQIKKNSISFNSNEGVHVVDGPRGTTFGLGLLTDTNSIYGNGAEGILIQSISLPVNFTQIYSNCIGCEEATGTVFGNVADGIRIDGGDSTIVHNNFIVDNGGSGLVIENGAQWTDTLENFIGSDPWGNPSGNLQHGIDVRGGAHNSNLRADTCLRNTLNGIRITGLGTDNNTVWRASFGLQIVNSIGLGNLGYGASIEDRASNNTLEDCFLTSNNLGGLYIASAADSNLVEHAAIGTDWNGITPLGNSGNGITIDDSANNNEIRNSIISGNSGYGIYIGETATFNGIYGNEIGLHPLGANAMANGIDGIGIQGSFNNVGNFGEPGNIISGNQEWGIRVSTTFSSTQTNLILGNDIGLNRYGNPLGNDRGGIRHDAGTIATQIGSYPSQPDKSNNIKHNNGAGIYFDSSGGSAPRAHQIVRNQIGDNNGPGILFSGTVNDNIPAPVVTSATVSSVEGTVNHPGFSVEVLVYYDANDEGCHYLGSVTVPNGQTNWTLNNVQIPTGSKVTANATSGWPFGYLQSSDYATHFAMVQLDAGDGPALPKSLGLTLAGANPVRSGHAQLQFAVPTQTEASVQVFSVTGKVVKELEQGTFQAGTHQLTWDGTDESGRKVASGTYVMAARTAGGTTKTARVTMLR</sequence>
<keyword evidence="1" id="KW-0732">Signal</keyword>
<dbReference type="Proteomes" id="UP000547674">
    <property type="component" value="Unassembled WGS sequence"/>
</dbReference>
<feature type="chain" id="PRO_5030939155" description="T9SS type A sorting domain-containing protein" evidence="1">
    <location>
        <begin position="36"/>
        <end position="812"/>
    </location>
</feature>
<proteinExistence type="predicted"/>
<organism evidence="4 5">
    <name type="scientific">Eiseniibacteriota bacterium</name>
    <dbReference type="NCBI Taxonomy" id="2212470"/>
    <lineage>
        <taxon>Bacteria</taxon>
        <taxon>Candidatus Eiseniibacteriota</taxon>
    </lineage>
</organism>
<dbReference type="EMBL" id="JABDJR010000664">
    <property type="protein sequence ID" value="NNF08373.1"/>
    <property type="molecule type" value="Genomic_DNA"/>
</dbReference>
<dbReference type="InterPro" id="IPR039448">
    <property type="entry name" value="Beta_helix"/>
</dbReference>
<dbReference type="InterPro" id="IPR025965">
    <property type="entry name" value="FlgD/Vpr_Ig-like"/>
</dbReference>
<evidence type="ECO:0000313" key="4">
    <source>
        <dbReference type="EMBL" id="NNF08373.1"/>
    </source>
</evidence>
<evidence type="ECO:0000313" key="5">
    <source>
        <dbReference type="Proteomes" id="UP000547674"/>
    </source>
</evidence>
<reference evidence="4 5" key="1">
    <citation type="submission" date="2020-03" db="EMBL/GenBank/DDBJ databases">
        <title>Metabolic flexibility allows generalist bacteria to become dominant in a frequently disturbed ecosystem.</title>
        <authorList>
            <person name="Chen Y.-J."/>
            <person name="Leung P.M."/>
            <person name="Bay S.K."/>
            <person name="Hugenholtz P."/>
            <person name="Kessler A.J."/>
            <person name="Shelley G."/>
            <person name="Waite D.W."/>
            <person name="Cook P.L."/>
            <person name="Greening C."/>
        </authorList>
    </citation>
    <scope>NUCLEOTIDE SEQUENCE [LARGE SCALE GENOMIC DNA]</scope>
    <source>
        <strain evidence="4">SS_bin_28</strain>
    </source>
</reference>
<dbReference type="Pfam" id="PF13860">
    <property type="entry name" value="FlgD_ig"/>
    <property type="match status" value="1"/>
</dbReference>
<evidence type="ECO:0000259" key="2">
    <source>
        <dbReference type="Pfam" id="PF13229"/>
    </source>
</evidence>
<dbReference type="SUPFAM" id="SSF51126">
    <property type="entry name" value="Pectin lyase-like"/>
    <property type="match status" value="2"/>
</dbReference>
<feature type="domain" description="Right handed beta helix" evidence="2">
    <location>
        <begin position="250"/>
        <end position="407"/>
    </location>
</feature>
<evidence type="ECO:0008006" key="6">
    <source>
        <dbReference type="Google" id="ProtNLM"/>
    </source>
</evidence>
<feature type="domain" description="FlgD/Vpr Ig-like" evidence="3">
    <location>
        <begin position="739"/>
        <end position="797"/>
    </location>
</feature>
<name>A0A7Y2EAS2_UNCEI</name>
<dbReference type="InterPro" id="IPR012334">
    <property type="entry name" value="Pectin_lyas_fold"/>
</dbReference>
<protein>
    <recommendedName>
        <fullName evidence="6">T9SS type A sorting domain-containing protein</fullName>
    </recommendedName>
</protein>
<dbReference type="InterPro" id="IPR011050">
    <property type="entry name" value="Pectin_lyase_fold/virulence"/>
</dbReference>
<accession>A0A7Y2EAS2</accession>